<feature type="region of interest" description="Disordered" evidence="1">
    <location>
        <begin position="68"/>
        <end position="91"/>
    </location>
</feature>
<dbReference type="EMBL" id="CAEZTD010000111">
    <property type="protein sequence ID" value="CAB4569407.1"/>
    <property type="molecule type" value="Genomic_DNA"/>
</dbReference>
<feature type="compositionally biased region" description="Basic and acidic residues" evidence="1">
    <location>
        <begin position="1"/>
        <end position="11"/>
    </location>
</feature>
<reference evidence="2" key="1">
    <citation type="submission" date="2020-05" db="EMBL/GenBank/DDBJ databases">
        <authorList>
            <person name="Chiriac C."/>
            <person name="Salcher M."/>
            <person name="Ghai R."/>
            <person name="Kavagutti S V."/>
        </authorList>
    </citation>
    <scope>NUCLEOTIDE SEQUENCE</scope>
</reference>
<accession>A0A6J6DZB6</accession>
<organism evidence="2">
    <name type="scientific">freshwater metagenome</name>
    <dbReference type="NCBI Taxonomy" id="449393"/>
    <lineage>
        <taxon>unclassified sequences</taxon>
        <taxon>metagenomes</taxon>
        <taxon>ecological metagenomes</taxon>
    </lineage>
</organism>
<feature type="compositionally biased region" description="Polar residues" evidence="1">
    <location>
        <begin position="77"/>
        <end position="91"/>
    </location>
</feature>
<sequence>MSGEYKADVMPDAKVSPPTSRPSLAGRGFSSRSANIVAICAATSSGVPLKGQSVCSRHHSIQLPSAISKPAAWPGDSTPSADGSTAPSSTM</sequence>
<evidence type="ECO:0000313" key="2">
    <source>
        <dbReference type="EMBL" id="CAB4569407.1"/>
    </source>
</evidence>
<feature type="region of interest" description="Disordered" evidence="1">
    <location>
        <begin position="1"/>
        <end position="28"/>
    </location>
</feature>
<gene>
    <name evidence="2" type="ORF">UFOPK1591_01212</name>
</gene>
<proteinExistence type="predicted"/>
<dbReference type="AlphaFoldDB" id="A0A6J6DZB6"/>
<name>A0A6J6DZB6_9ZZZZ</name>
<protein>
    <submittedName>
        <fullName evidence="2">Unannotated protein</fullName>
    </submittedName>
</protein>
<evidence type="ECO:0000256" key="1">
    <source>
        <dbReference type="SAM" id="MobiDB-lite"/>
    </source>
</evidence>